<dbReference type="PANTHER" id="PTHR46743">
    <property type="entry name" value="TEICHOIC ACIDS EXPORT ATP-BINDING PROTEIN TAGH"/>
    <property type="match status" value="1"/>
</dbReference>
<evidence type="ECO:0000313" key="4">
    <source>
        <dbReference type="Proteomes" id="UP000521032"/>
    </source>
</evidence>
<organism evidence="3 4">
    <name type="scientific">Phocicoccus schoeneichii</name>
    <dbReference type="NCBI Taxonomy" id="1812261"/>
    <lineage>
        <taxon>Bacteria</taxon>
        <taxon>Bacillati</taxon>
        <taxon>Bacillota</taxon>
        <taxon>Bacilli</taxon>
        <taxon>Bacillales</taxon>
        <taxon>Salinicoccaceae</taxon>
        <taxon>Phocicoccus</taxon>
    </lineage>
</organism>
<keyword evidence="3" id="KW-0067">ATP-binding</keyword>
<dbReference type="GO" id="GO:0005524">
    <property type="term" value="F:ATP binding"/>
    <property type="evidence" value="ECO:0007669"/>
    <property type="project" value="UniProtKB-KW"/>
</dbReference>
<dbReference type="AlphaFoldDB" id="A0A6V7RQG1"/>
<reference evidence="3 4" key="1">
    <citation type="submission" date="2020-07" db="EMBL/GenBank/DDBJ databases">
        <authorList>
            <person name="Criscuolo A."/>
        </authorList>
    </citation>
    <scope>NUCLEOTIDE SEQUENCE [LARGE SCALE GENOMIC DNA]</scope>
    <source>
        <strain evidence="4">CIP 111030</strain>
    </source>
</reference>
<evidence type="ECO:0000259" key="2">
    <source>
        <dbReference type="PROSITE" id="PS50893"/>
    </source>
</evidence>
<dbReference type="RefSeq" id="WP_186088580.1">
    <property type="nucleotide sequence ID" value="NZ_BMDB01000004.1"/>
</dbReference>
<keyword evidence="4" id="KW-1185">Reference proteome</keyword>
<evidence type="ECO:0000313" key="3">
    <source>
        <dbReference type="EMBL" id="CAD2080104.1"/>
    </source>
</evidence>
<dbReference type="PANTHER" id="PTHR46743:SF2">
    <property type="entry name" value="TEICHOIC ACIDS EXPORT ATP-BINDING PROTEIN TAGH"/>
    <property type="match status" value="1"/>
</dbReference>
<dbReference type="InterPro" id="IPR003439">
    <property type="entry name" value="ABC_transporter-like_ATP-bd"/>
</dbReference>
<keyword evidence="1" id="KW-1133">Transmembrane helix</keyword>
<proteinExistence type="predicted"/>
<keyword evidence="3" id="KW-0547">Nucleotide-binding</keyword>
<dbReference type="InterPro" id="IPR053990">
    <property type="entry name" value="TagH_C"/>
</dbReference>
<protein>
    <submittedName>
        <fullName evidence="3">Teichoic acids export ATP-binding protein TagH</fullName>
    </submittedName>
</protein>
<evidence type="ECO:0000256" key="1">
    <source>
        <dbReference type="SAM" id="Phobius"/>
    </source>
</evidence>
<comment type="caution">
    <text evidence="3">The sequence shown here is derived from an EMBL/GenBank/DDBJ whole genome shotgun (WGS) entry which is preliminary data.</text>
</comment>
<dbReference type="SUPFAM" id="SSF52540">
    <property type="entry name" value="P-loop containing nucleoside triphosphate hydrolases"/>
    <property type="match status" value="1"/>
</dbReference>
<dbReference type="InterPro" id="IPR050683">
    <property type="entry name" value="Bact_Polysacc_Export_ATP-bd"/>
</dbReference>
<dbReference type="Pfam" id="PF22096">
    <property type="entry name" value="TagH_C"/>
    <property type="match status" value="1"/>
</dbReference>
<accession>A0A6V7RQG1</accession>
<name>A0A6V7RQG1_9BACL</name>
<dbReference type="EMBL" id="CAJEWE010000011">
    <property type="protein sequence ID" value="CAD2080104.1"/>
    <property type="molecule type" value="Genomic_DNA"/>
</dbReference>
<keyword evidence="1" id="KW-0472">Membrane</keyword>
<feature type="domain" description="ABC transporter" evidence="2">
    <location>
        <begin position="7"/>
        <end position="235"/>
    </location>
</feature>
<dbReference type="InterPro" id="IPR027417">
    <property type="entry name" value="P-loop_NTPase"/>
</dbReference>
<sequence>MQEIVLHRATDVVYHKEPEKLKDRILNTPTHIVLKNVSTTLYRGEVLGILGDYETLKFLKDILVGLIQPDSGRIRYKDTFLSLDVEDHILNDHLVHVFITEILEEYMTEAALKKSLEKLNRHPVIFNHWEKPLKNLSRQDIAVILLEISAEISADITLYNNFYRYLNEKSFLRFKEVVNTHEAKNRGVYLLESSFEPIELLANHFIWLSYGQMRFEGTVKKGFEVYNEYLKKRSQLKSLDEEALFDLEWKERMYESAQFKHNLQRRQKKYESVLDKINIQRVIISFILVFTILLSATLIFMDIQFSKEQTPFTEETLTDNTEEVNTRLRYGFVISDSLSAAGQEIPKYSLIRITSDQGDTMTASINDTEVKVSSSDVLYFNPASMYESVQDDTIRQYTSDTYLYNYMFYSHYLNKNVSVAKDNMTLIEESKYRVKVDGIDITYLVENGTVIGLVTSGSDQQEIIKALDIQDDEAFKIFRSENGFVIYDKESNNWLFLSR</sequence>
<dbReference type="GO" id="GO:0016887">
    <property type="term" value="F:ATP hydrolysis activity"/>
    <property type="evidence" value="ECO:0007669"/>
    <property type="project" value="InterPro"/>
</dbReference>
<dbReference type="Gene3D" id="3.40.50.300">
    <property type="entry name" value="P-loop containing nucleotide triphosphate hydrolases"/>
    <property type="match status" value="1"/>
</dbReference>
<dbReference type="PROSITE" id="PS50893">
    <property type="entry name" value="ABC_TRANSPORTER_2"/>
    <property type="match status" value="1"/>
</dbReference>
<keyword evidence="1" id="KW-0812">Transmembrane</keyword>
<gene>
    <name evidence="3" type="primary">tagH_2</name>
    <name evidence="3" type="ORF">JEOSCH030_01803</name>
</gene>
<feature type="transmembrane region" description="Helical" evidence="1">
    <location>
        <begin position="282"/>
        <end position="301"/>
    </location>
</feature>
<dbReference type="Proteomes" id="UP000521032">
    <property type="component" value="Unassembled WGS sequence"/>
</dbReference>